<comment type="caution">
    <text evidence="6">The sequence shown here is derived from an EMBL/GenBank/DDBJ whole genome shotgun (WGS) entry which is preliminary data.</text>
</comment>
<dbReference type="GO" id="GO:0003712">
    <property type="term" value="F:transcription coregulator activity"/>
    <property type="evidence" value="ECO:0007669"/>
    <property type="project" value="InterPro"/>
</dbReference>
<organism evidence="6 7">
    <name type="scientific">Patellaria atrata CBS 101060</name>
    <dbReference type="NCBI Taxonomy" id="1346257"/>
    <lineage>
        <taxon>Eukaryota</taxon>
        <taxon>Fungi</taxon>
        <taxon>Dikarya</taxon>
        <taxon>Ascomycota</taxon>
        <taxon>Pezizomycotina</taxon>
        <taxon>Dothideomycetes</taxon>
        <taxon>Dothideomycetes incertae sedis</taxon>
        <taxon>Patellariales</taxon>
        <taxon>Patellariaceae</taxon>
        <taxon>Patellaria</taxon>
    </lineage>
</organism>
<keyword evidence="4" id="KW-0804">Transcription</keyword>
<comment type="similarity">
    <text evidence="2">Belongs to the Mediator complex subunit 22 family.</text>
</comment>
<evidence type="ECO:0000313" key="6">
    <source>
        <dbReference type="EMBL" id="KAF2836749.1"/>
    </source>
</evidence>
<evidence type="ECO:0008006" key="8">
    <source>
        <dbReference type="Google" id="ProtNLM"/>
    </source>
</evidence>
<comment type="subcellular location">
    <subcellularLocation>
        <location evidence="1">Nucleus</location>
    </subcellularLocation>
</comment>
<dbReference type="Gene3D" id="6.10.280.160">
    <property type="entry name" value="Mediator of RNA polymerase II transcription subunit 22"/>
    <property type="match status" value="1"/>
</dbReference>
<dbReference type="PANTHER" id="PTHR12434:SF6">
    <property type="entry name" value="MEDIATOR OF RNA POLYMERASE II TRANSCRIPTION SUBUNIT 22"/>
    <property type="match status" value="1"/>
</dbReference>
<name>A0A9P4S698_9PEZI</name>
<dbReference type="OrthoDB" id="203279at2759"/>
<keyword evidence="5" id="KW-0539">Nucleus</keyword>
<keyword evidence="7" id="KW-1185">Reference proteome</keyword>
<evidence type="ECO:0000313" key="7">
    <source>
        <dbReference type="Proteomes" id="UP000799429"/>
    </source>
</evidence>
<dbReference type="Pfam" id="PF06179">
    <property type="entry name" value="Med22"/>
    <property type="match status" value="1"/>
</dbReference>
<dbReference type="EMBL" id="MU006102">
    <property type="protein sequence ID" value="KAF2836749.1"/>
    <property type="molecule type" value="Genomic_DNA"/>
</dbReference>
<dbReference type="PANTHER" id="PTHR12434">
    <property type="entry name" value="MEDIATOR OF RNA POLYMERASE II TRANSCRIPTION SUBUNIT 22"/>
    <property type="match status" value="1"/>
</dbReference>
<gene>
    <name evidence="6" type="ORF">M501DRAFT_996415</name>
</gene>
<dbReference type="AlphaFoldDB" id="A0A9P4S698"/>
<dbReference type="GO" id="GO:0006357">
    <property type="term" value="P:regulation of transcription by RNA polymerase II"/>
    <property type="evidence" value="ECO:0007669"/>
    <property type="project" value="InterPro"/>
</dbReference>
<dbReference type="InterPro" id="IPR009332">
    <property type="entry name" value="Med22"/>
</dbReference>
<evidence type="ECO:0000256" key="4">
    <source>
        <dbReference type="ARBA" id="ARBA00023163"/>
    </source>
</evidence>
<dbReference type="Proteomes" id="UP000799429">
    <property type="component" value="Unassembled WGS sequence"/>
</dbReference>
<dbReference type="GO" id="GO:0016592">
    <property type="term" value="C:mediator complex"/>
    <property type="evidence" value="ECO:0007669"/>
    <property type="project" value="InterPro"/>
</dbReference>
<proteinExistence type="inferred from homology"/>
<evidence type="ECO:0000256" key="3">
    <source>
        <dbReference type="ARBA" id="ARBA00023015"/>
    </source>
</evidence>
<reference evidence="6" key="1">
    <citation type="journal article" date="2020" name="Stud. Mycol.">
        <title>101 Dothideomycetes genomes: a test case for predicting lifestyles and emergence of pathogens.</title>
        <authorList>
            <person name="Haridas S."/>
            <person name="Albert R."/>
            <person name="Binder M."/>
            <person name="Bloem J."/>
            <person name="Labutti K."/>
            <person name="Salamov A."/>
            <person name="Andreopoulos B."/>
            <person name="Baker S."/>
            <person name="Barry K."/>
            <person name="Bills G."/>
            <person name="Bluhm B."/>
            <person name="Cannon C."/>
            <person name="Castanera R."/>
            <person name="Culley D."/>
            <person name="Daum C."/>
            <person name="Ezra D."/>
            <person name="Gonzalez J."/>
            <person name="Henrissat B."/>
            <person name="Kuo A."/>
            <person name="Liang C."/>
            <person name="Lipzen A."/>
            <person name="Lutzoni F."/>
            <person name="Magnuson J."/>
            <person name="Mondo S."/>
            <person name="Nolan M."/>
            <person name="Ohm R."/>
            <person name="Pangilinan J."/>
            <person name="Park H.-J."/>
            <person name="Ramirez L."/>
            <person name="Alfaro M."/>
            <person name="Sun H."/>
            <person name="Tritt A."/>
            <person name="Yoshinaga Y."/>
            <person name="Zwiers L.-H."/>
            <person name="Turgeon B."/>
            <person name="Goodwin S."/>
            <person name="Spatafora J."/>
            <person name="Crous P."/>
            <person name="Grigoriev I."/>
        </authorList>
    </citation>
    <scope>NUCLEOTIDE SEQUENCE</scope>
    <source>
        <strain evidence="6">CBS 101060</strain>
    </source>
</reference>
<evidence type="ECO:0000256" key="5">
    <source>
        <dbReference type="ARBA" id="ARBA00023242"/>
    </source>
</evidence>
<evidence type="ECO:0000256" key="1">
    <source>
        <dbReference type="ARBA" id="ARBA00004123"/>
    </source>
</evidence>
<sequence length="114" mass="12446">MDPSLKNGDALRTRIDKLTQALVQRFEEIVALGAVEKTDLTSSAHNALQMEVETAGLVRVAEDILALTRQMQELWLFGQLNTLGKSATEEKTAEDVRAVARLVEGLVGELGKRG</sequence>
<keyword evidence="3" id="KW-0805">Transcription regulation</keyword>
<protein>
    <recommendedName>
        <fullName evidence="8">Mediator of RNA polymerase II transcription subunit 22</fullName>
    </recommendedName>
</protein>
<evidence type="ECO:0000256" key="2">
    <source>
        <dbReference type="ARBA" id="ARBA00005942"/>
    </source>
</evidence>
<accession>A0A9P4S698</accession>